<reference evidence="4" key="3">
    <citation type="submission" date="2025-08" db="UniProtKB">
        <authorList>
            <consortium name="Ensembl"/>
        </authorList>
    </citation>
    <scope>IDENTIFICATION</scope>
</reference>
<reference evidence="5" key="1">
    <citation type="journal article" date="2002" name="Science">
        <title>The draft genome of Ciona intestinalis: insights into chordate and vertebrate origins.</title>
        <authorList>
            <person name="Dehal P."/>
            <person name="Satou Y."/>
            <person name="Campbell R.K."/>
            <person name="Chapman J."/>
            <person name="Degnan B."/>
            <person name="De Tomaso A."/>
            <person name="Davidson B."/>
            <person name="Di Gregorio A."/>
            <person name="Gelpke M."/>
            <person name="Goodstein D.M."/>
            <person name="Harafuji N."/>
            <person name="Hastings K.E."/>
            <person name="Ho I."/>
            <person name="Hotta K."/>
            <person name="Huang W."/>
            <person name="Kawashima T."/>
            <person name="Lemaire P."/>
            <person name="Martinez D."/>
            <person name="Meinertzhagen I.A."/>
            <person name="Necula S."/>
            <person name="Nonaka M."/>
            <person name="Putnam N."/>
            <person name="Rash S."/>
            <person name="Saiga H."/>
            <person name="Satake M."/>
            <person name="Terry A."/>
            <person name="Yamada L."/>
            <person name="Wang H.G."/>
            <person name="Awazu S."/>
            <person name="Azumi K."/>
            <person name="Boore J."/>
            <person name="Branno M."/>
            <person name="Chin-Bow S."/>
            <person name="DeSantis R."/>
            <person name="Doyle S."/>
            <person name="Francino P."/>
            <person name="Keys D.N."/>
            <person name="Haga S."/>
            <person name="Hayashi H."/>
            <person name="Hino K."/>
            <person name="Imai K.S."/>
            <person name="Inaba K."/>
            <person name="Kano S."/>
            <person name="Kobayashi K."/>
            <person name="Kobayashi M."/>
            <person name="Lee B.I."/>
            <person name="Makabe K.W."/>
            <person name="Manohar C."/>
            <person name="Matassi G."/>
            <person name="Medina M."/>
            <person name="Mochizuki Y."/>
            <person name="Mount S."/>
            <person name="Morishita T."/>
            <person name="Miura S."/>
            <person name="Nakayama A."/>
            <person name="Nishizaka S."/>
            <person name="Nomoto H."/>
            <person name="Ohta F."/>
            <person name="Oishi K."/>
            <person name="Rigoutsos I."/>
            <person name="Sano M."/>
            <person name="Sasaki A."/>
            <person name="Sasakura Y."/>
            <person name="Shoguchi E."/>
            <person name="Shin-i T."/>
            <person name="Spagnuolo A."/>
            <person name="Stainier D."/>
            <person name="Suzuki M.M."/>
            <person name="Tassy O."/>
            <person name="Takatori N."/>
            <person name="Tokuoka M."/>
            <person name="Yagi K."/>
            <person name="Yoshizaki F."/>
            <person name="Wada S."/>
            <person name="Zhang C."/>
            <person name="Hyatt P.D."/>
            <person name="Larimer F."/>
            <person name="Detter C."/>
            <person name="Doggett N."/>
            <person name="Glavina T."/>
            <person name="Hawkins T."/>
            <person name="Richardson P."/>
            <person name="Lucas S."/>
            <person name="Kohara Y."/>
            <person name="Levine M."/>
            <person name="Satoh N."/>
            <person name="Rokhsar D.S."/>
        </authorList>
    </citation>
    <scope>NUCLEOTIDE SEQUENCE [LARGE SCALE GENOMIC DNA]</scope>
</reference>
<evidence type="ECO:0000256" key="1">
    <source>
        <dbReference type="ARBA" id="ARBA00016556"/>
    </source>
</evidence>
<reference evidence="4" key="4">
    <citation type="submission" date="2025-09" db="UniProtKB">
        <authorList>
            <consortium name="Ensembl"/>
        </authorList>
    </citation>
    <scope>IDENTIFICATION</scope>
</reference>
<sequence>MGLVVIGLNFSDLFKMSGIKDHVNFLGYPLPPGVSLLVKSLKKYDISVFERLVTVAVEMSSDTNPTNHKFSNLTKGISKEAINHIYPGVFTIIRKAMRTPKNLLKKNVFENDLNEIMLPTSFHAPLSTALFGDARPSLEDNAHQQCPHVATLSKLRWRVDVAISNASLNRVMEPTILITITTDKGEEHTLEVSKEKFHQLRYSVLEVLNYMQQLEKRSIFQVET</sequence>
<dbReference type="Ensembl" id="ENSCINT00000008384.3">
    <property type="protein sequence ID" value="ENSCINP00000008384.3"/>
    <property type="gene ID" value="ENSCING00000004068.3"/>
</dbReference>
<dbReference type="GeneTree" id="ENSGT00390000013770"/>
<dbReference type="Pfam" id="PF07258">
    <property type="entry name" value="COMM_domain"/>
    <property type="match status" value="1"/>
</dbReference>
<dbReference type="PANTHER" id="PTHR15666:SF1">
    <property type="entry name" value="COMM DOMAIN-CONTAINING PROTEIN 5"/>
    <property type="match status" value="1"/>
</dbReference>
<accession>F7B6D7</accession>
<dbReference type="STRING" id="7719.ENSCINP00000008384"/>
<dbReference type="InParanoid" id="F7B6D7"/>
<dbReference type="GO" id="GO:0005634">
    <property type="term" value="C:nucleus"/>
    <property type="evidence" value="ECO:0000318"/>
    <property type="project" value="GO_Central"/>
</dbReference>
<evidence type="ECO:0000313" key="5">
    <source>
        <dbReference type="Proteomes" id="UP000008144"/>
    </source>
</evidence>
<dbReference type="InterPro" id="IPR017920">
    <property type="entry name" value="COMM"/>
</dbReference>
<organism evidence="4 5">
    <name type="scientific">Ciona intestinalis</name>
    <name type="common">Transparent sea squirt</name>
    <name type="synonym">Ascidia intestinalis</name>
    <dbReference type="NCBI Taxonomy" id="7719"/>
    <lineage>
        <taxon>Eukaryota</taxon>
        <taxon>Metazoa</taxon>
        <taxon>Chordata</taxon>
        <taxon>Tunicata</taxon>
        <taxon>Ascidiacea</taxon>
        <taxon>Phlebobranchia</taxon>
        <taxon>Cionidae</taxon>
        <taxon>Ciona</taxon>
    </lineage>
</organism>
<evidence type="ECO:0000256" key="2">
    <source>
        <dbReference type="ARBA" id="ARBA00093452"/>
    </source>
</evidence>
<evidence type="ECO:0000259" key="3">
    <source>
        <dbReference type="PROSITE" id="PS51269"/>
    </source>
</evidence>
<dbReference type="EMBL" id="EAAA01001067">
    <property type="status" value="NOT_ANNOTATED_CDS"/>
    <property type="molecule type" value="Genomic_DNA"/>
</dbReference>
<proteinExistence type="inferred from homology"/>
<feature type="domain" description="COMM" evidence="3">
    <location>
        <begin position="151"/>
        <end position="215"/>
    </location>
</feature>
<comment type="similarity">
    <text evidence="2">Belongs to the COMM domain-containing protein 5 family.</text>
</comment>
<evidence type="ECO:0000313" key="4">
    <source>
        <dbReference type="Ensembl" id="ENSCINP00000008384.3"/>
    </source>
</evidence>
<dbReference type="PANTHER" id="PTHR15666">
    <property type="entry name" value="COMM DOMAIN CONTAINING PROTEIN 5"/>
    <property type="match status" value="1"/>
</dbReference>
<reference evidence="4" key="2">
    <citation type="journal article" date="2008" name="Genome Biol.">
        <title>Improved genome assembly and evidence-based global gene model set for the chordate Ciona intestinalis: new insight into intron and operon populations.</title>
        <authorList>
            <person name="Satou Y."/>
            <person name="Mineta K."/>
            <person name="Ogasawara M."/>
            <person name="Sasakura Y."/>
            <person name="Shoguchi E."/>
            <person name="Ueno K."/>
            <person name="Yamada L."/>
            <person name="Matsumoto J."/>
            <person name="Wasserscheid J."/>
            <person name="Dewar K."/>
            <person name="Wiley G.B."/>
            <person name="Macmil S.L."/>
            <person name="Roe B.A."/>
            <person name="Zeller R.W."/>
            <person name="Hastings K.E."/>
            <person name="Lemaire P."/>
            <person name="Lindquist E."/>
            <person name="Endo T."/>
            <person name="Hotta K."/>
            <person name="Inaba K."/>
        </authorList>
    </citation>
    <scope>NUCLEOTIDE SEQUENCE [LARGE SCALE GENOMIC DNA]</scope>
    <source>
        <strain evidence="4">wild type</strain>
    </source>
</reference>
<dbReference type="Proteomes" id="UP000008144">
    <property type="component" value="Chromosome 13"/>
</dbReference>
<dbReference type="HOGENOM" id="CLU_091901_0_0_1"/>
<name>F7B6D7_CIOIN</name>
<keyword evidence="5" id="KW-1185">Reference proteome</keyword>
<dbReference type="OMA" id="HIVAGMY"/>
<protein>
    <recommendedName>
        <fullName evidence="1">COMM domain-containing protein 5</fullName>
    </recommendedName>
</protein>
<dbReference type="PROSITE" id="PS51269">
    <property type="entry name" value="COMM"/>
    <property type="match status" value="1"/>
</dbReference>
<dbReference type="AlphaFoldDB" id="F7B6D7"/>
<dbReference type="InterPro" id="IPR037357">
    <property type="entry name" value="COMMD5"/>
</dbReference>